<comment type="caution">
    <text evidence="3">The sequence shown here is derived from an EMBL/GenBank/DDBJ whole genome shotgun (WGS) entry which is preliminary data.</text>
</comment>
<evidence type="ECO:0000313" key="4">
    <source>
        <dbReference type="Proteomes" id="UP001209878"/>
    </source>
</evidence>
<reference evidence="3" key="1">
    <citation type="journal article" date="2023" name="Mol. Biol. Evol.">
        <title>Third-Generation Sequencing Reveals the Adaptive Role of the Epigenome in Three Deep-Sea Polychaetes.</title>
        <authorList>
            <person name="Perez M."/>
            <person name="Aroh O."/>
            <person name="Sun Y."/>
            <person name="Lan Y."/>
            <person name="Juniper S.K."/>
            <person name="Young C.R."/>
            <person name="Angers B."/>
            <person name="Qian P.Y."/>
        </authorList>
    </citation>
    <scope>NUCLEOTIDE SEQUENCE</scope>
    <source>
        <strain evidence="3">R07B-5</strain>
    </source>
</reference>
<evidence type="ECO:0000313" key="3">
    <source>
        <dbReference type="EMBL" id="KAK2180283.1"/>
    </source>
</evidence>
<dbReference type="Proteomes" id="UP001209878">
    <property type="component" value="Unassembled WGS sequence"/>
</dbReference>
<dbReference type="InterPro" id="IPR013761">
    <property type="entry name" value="SAM/pointed_sf"/>
</dbReference>
<accession>A0AAD9L0Q4</accession>
<dbReference type="Pfam" id="PF00536">
    <property type="entry name" value="SAM_1"/>
    <property type="match status" value="1"/>
</dbReference>
<dbReference type="PANTHER" id="PTHR12247">
    <property type="entry name" value="POLYCOMB GROUP PROTEIN"/>
    <property type="match status" value="1"/>
</dbReference>
<name>A0AAD9L0Q4_RIDPI</name>
<feature type="region of interest" description="Disordered" evidence="1">
    <location>
        <begin position="137"/>
        <end position="185"/>
    </location>
</feature>
<evidence type="ECO:0000259" key="2">
    <source>
        <dbReference type="PROSITE" id="PS50105"/>
    </source>
</evidence>
<dbReference type="Gene3D" id="1.10.150.50">
    <property type="entry name" value="Transcription Factor, Ets-1"/>
    <property type="match status" value="1"/>
</dbReference>
<dbReference type="AlphaFoldDB" id="A0AAD9L0Q4"/>
<feature type="compositionally biased region" description="Low complexity" evidence="1">
    <location>
        <begin position="171"/>
        <end position="185"/>
    </location>
</feature>
<dbReference type="GO" id="GO:0045892">
    <property type="term" value="P:negative regulation of DNA-templated transcription"/>
    <property type="evidence" value="ECO:0007669"/>
    <property type="project" value="TreeGrafter"/>
</dbReference>
<dbReference type="PROSITE" id="PS50105">
    <property type="entry name" value="SAM_DOMAIN"/>
    <property type="match status" value="1"/>
</dbReference>
<protein>
    <recommendedName>
        <fullName evidence="2">SAM domain-containing protein</fullName>
    </recommendedName>
</protein>
<gene>
    <name evidence="3" type="ORF">NP493_448g02008</name>
</gene>
<feature type="region of interest" description="Disordered" evidence="1">
    <location>
        <begin position="41"/>
        <end position="72"/>
    </location>
</feature>
<dbReference type="InterPro" id="IPR050548">
    <property type="entry name" value="PcG_chromatin_remod_factors"/>
</dbReference>
<feature type="domain" description="SAM" evidence="2">
    <location>
        <begin position="394"/>
        <end position="458"/>
    </location>
</feature>
<keyword evidence="4" id="KW-1185">Reference proteome</keyword>
<proteinExistence type="predicted"/>
<dbReference type="GO" id="GO:0035102">
    <property type="term" value="C:PRC1 complex"/>
    <property type="evidence" value="ECO:0007669"/>
    <property type="project" value="TreeGrafter"/>
</dbReference>
<sequence>MSLPIMKKRRGRPPKYLDIWKQQYVLNMAAEMQAKAKKLAEEEAAANDQKNAFTTNTDETTRDETNETGYANTKGEVLCEIKRECPSTSSAELQSNMADAGSPEQPLSDGVFSEGSVCCNNTDVSGCVSADYAADGCSPGADSNASAPPSLQPVKRRPGRPPGSTKKSKMQQQIQQQQQQQQHEQLQQPVYINPELFRRDSEGDFTLRKFFEAGGRDYNDYLHWLKRKSIERNELVTSPFHVYGGCPRPCTPPHAVARMPYPQHSPDPMSPPSPAVGFLPHVYSPFYGSGQVSPPSLVKMVPGSGQSLPNTPGALPSPNQPACNGEASFDALDLSAKKRICVAECETETEDAHKRMRLTTTDPSEMVDMSLQRMPTEYDKLNGYVDSEEDIRSWDVDHVIKFVSSVPGCQDYAERFREHRIDGATLPHLSEGHLLNVVKMKLGPAIRLLLAVERLRSSVTS</sequence>
<dbReference type="EMBL" id="JAODUO010000450">
    <property type="protein sequence ID" value="KAK2180283.1"/>
    <property type="molecule type" value="Genomic_DNA"/>
</dbReference>
<dbReference type="PANTHER" id="PTHR12247:SF138">
    <property type="entry name" value="POLYHOMEOTIC DISTAL, ISOFORM A-RELATED"/>
    <property type="match status" value="1"/>
</dbReference>
<evidence type="ECO:0000256" key="1">
    <source>
        <dbReference type="SAM" id="MobiDB-lite"/>
    </source>
</evidence>
<dbReference type="SUPFAM" id="SSF47769">
    <property type="entry name" value="SAM/Pointed domain"/>
    <property type="match status" value="1"/>
</dbReference>
<dbReference type="GO" id="GO:0003682">
    <property type="term" value="F:chromatin binding"/>
    <property type="evidence" value="ECO:0007669"/>
    <property type="project" value="TreeGrafter"/>
</dbReference>
<dbReference type="InterPro" id="IPR001660">
    <property type="entry name" value="SAM"/>
</dbReference>
<organism evidence="3 4">
    <name type="scientific">Ridgeia piscesae</name>
    <name type="common">Tubeworm</name>
    <dbReference type="NCBI Taxonomy" id="27915"/>
    <lineage>
        <taxon>Eukaryota</taxon>
        <taxon>Metazoa</taxon>
        <taxon>Spiralia</taxon>
        <taxon>Lophotrochozoa</taxon>
        <taxon>Annelida</taxon>
        <taxon>Polychaeta</taxon>
        <taxon>Sedentaria</taxon>
        <taxon>Canalipalpata</taxon>
        <taxon>Sabellida</taxon>
        <taxon>Siboglinidae</taxon>
        <taxon>Ridgeia</taxon>
    </lineage>
</organism>
<dbReference type="SMART" id="SM00454">
    <property type="entry name" value="SAM"/>
    <property type="match status" value="1"/>
</dbReference>
<dbReference type="GO" id="GO:0042393">
    <property type="term" value="F:histone binding"/>
    <property type="evidence" value="ECO:0007669"/>
    <property type="project" value="TreeGrafter"/>
</dbReference>